<comment type="subcellular location">
    <subcellularLocation>
        <location evidence="1">Cell membrane</location>
        <topology evidence="1">Multi-pass membrane protein</topology>
    </subcellularLocation>
</comment>
<sequence length="73" mass="7978">MDIEWLRPAAFLGSILFALIGVLVFWISFIVIDKLTPYDLWKELVENRNMALGLVVAAMSLGISIIVAAAISG</sequence>
<dbReference type="RefSeq" id="WP_066157351.1">
    <property type="nucleotide sequence ID" value="NZ_CP037867.1"/>
</dbReference>
<dbReference type="Pfam" id="PF03994">
    <property type="entry name" value="DUF350"/>
    <property type="match status" value="1"/>
</dbReference>
<feature type="transmembrane region" description="Helical" evidence="7">
    <location>
        <begin position="52"/>
        <end position="71"/>
    </location>
</feature>
<evidence type="ECO:0000313" key="8">
    <source>
        <dbReference type="EMBL" id="QBM26584.1"/>
    </source>
</evidence>
<evidence type="ECO:0000256" key="7">
    <source>
        <dbReference type="SAM" id="Phobius"/>
    </source>
</evidence>
<dbReference type="GO" id="GO:0005886">
    <property type="term" value="C:plasma membrane"/>
    <property type="evidence" value="ECO:0007669"/>
    <property type="project" value="UniProtKB-SubCell"/>
</dbReference>
<evidence type="ECO:0000256" key="2">
    <source>
        <dbReference type="ARBA" id="ARBA00005779"/>
    </source>
</evidence>
<keyword evidence="4 7" id="KW-0812">Transmembrane</keyword>
<feature type="transmembrane region" description="Helical" evidence="7">
    <location>
        <begin position="9"/>
        <end position="32"/>
    </location>
</feature>
<evidence type="ECO:0000256" key="1">
    <source>
        <dbReference type="ARBA" id="ARBA00004651"/>
    </source>
</evidence>
<evidence type="ECO:0000256" key="4">
    <source>
        <dbReference type="ARBA" id="ARBA00022692"/>
    </source>
</evidence>
<keyword evidence="3" id="KW-1003">Cell membrane</keyword>
<proteinExistence type="inferred from homology"/>
<dbReference type="AlphaFoldDB" id="A0A4P6WZC5"/>
<evidence type="ECO:0000256" key="6">
    <source>
        <dbReference type="ARBA" id="ARBA00023136"/>
    </source>
</evidence>
<reference evidence="8 9" key="1">
    <citation type="submission" date="2019-03" db="EMBL/GenBank/DDBJ databases">
        <authorList>
            <person name="Sebastian G."/>
            <person name="Baumann P."/>
            <person name="Ruckert C."/>
            <person name="Kalinowski J."/>
            <person name="Nebel B."/>
            <person name="Takors R."/>
            <person name="Blombach B."/>
        </authorList>
    </citation>
    <scope>NUCLEOTIDE SEQUENCE [LARGE SCALE GENOMIC DNA]</scope>
    <source>
        <strain evidence="8 9">DSM 1084</strain>
    </source>
</reference>
<evidence type="ECO:0000313" key="9">
    <source>
        <dbReference type="Proteomes" id="UP000293912"/>
    </source>
</evidence>
<dbReference type="InterPro" id="IPR007140">
    <property type="entry name" value="DUF350"/>
</dbReference>
<keyword evidence="6 7" id="KW-0472">Membrane</keyword>
<evidence type="ECO:0008006" key="10">
    <source>
        <dbReference type="Google" id="ProtNLM"/>
    </source>
</evidence>
<accession>A0A4P6WZC5</accession>
<dbReference type="Proteomes" id="UP000293912">
    <property type="component" value="Chromosome"/>
</dbReference>
<comment type="similarity">
    <text evidence="2">Belongs to the UPF0719 family.</text>
</comment>
<protein>
    <recommendedName>
        <fullName evidence="10">DUF350 domain-containing protein</fullName>
    </recommendedName>
</protein>
<evidence type="ECO:0000256" key="3">
    <source>
        <dbReference type="ARBA" id="ARBA00022475"/>
    </source>
</evidence>
<gene>
    <name evidence="8" type="ORF">HPF_02750</name>
</gene>
<evidence type="ECO:0000256" key="5">
    <source>
        <dbReference type="ARBA" id="ARBA00022989"/>
    </source>
</evidence>
<keyword evidence="9" id="KW-1185">Reference proteome</keyword>
<dbReference type="EMBL" id="CP037867">
    <property type="protein sequence ID" value="QBM26584.1"/>
    <property type="molecule type" value="Genomic_DNA"/>
</dbReference>
<organism evidence="8 9">
    <name type="scientific">Hydrogenophaga pseudoflava</name>
    <name type="common">Pseudomonas carboxydoflava</name>
    <dbReference type="NCBI Taxonomy" id="47421"/>
    <lineage>
        <taxon>Bacteria</taxon>
        <taxon>Pseudomonadati</taxon>
        <taxon>Pseudomonadota</taxon>
        <taxon>Betaproteobacteria</taxon>
        <taxon>Burkholderiales</taxon>
        <taxon>Comamonadaceae</taxon>
        <taxon>Hydrogenophaga</taxon>
    </lineage>
</organism>
<name>A0A4P6WZC5_HYDPS</name>
<dbReference type="KEGG" id="hpse:HPF_02750"/>
<keyword evidence="5 7" id="KW-1133">Transmembrane helix</keyword>